<dbReference type="Pfam" id="PF13286">
    <property type="entry name" value="HD_assoc"/>
    <property type="match status" value="1"/>
</dbReference>
<dbReference type="InterPro" id="IPR006261">
    <property type="entry name" value="dGTPase"/>
</dbReference>
<dbReference type="CDD" id="cd00077">
    <property type="entry name" value="HDc"/>
    <property type="match status" value="1"/>
</dbReference>
<name>A0A7W0CAR0_9BACT</name>
<dbReference type="SMART" id="SM00471">
    <property type="entry name" value="HDc"/>
    <property type="match status" value="1"/>
</dbReference>
<dbReference type="InterPro" id="IPR023023">
    <property type="entry name" value="dNTPase_2"/>
</dbReference>
<protein>
    <recommendedName>
        <fullName evidence="2">Deoxyguanosinetriphosphate triphosphohydrolase-like protein</fullName>
    </recommendedName>
</protein>
<accession>A0A7W0CAR0</accession>
<evidence type="ECO:0000313" key="5">
    <source>
        <dbReference type="Proteomes" id="UP000525298"/>
    </source>
</evidence>
<feature type="domain" description="HD" evidence="3">
    <location>
        <begin position="75"/>
        <end position="196"/>
    </location>
</feature>
<dbReference type="Pfam" id="PF01966">
    <property type="entry name" value="HD"/>
    <property type="match status" value="1"/>
</dbReference>
<dbReference type="InterPro" id="IPR026875">
    <property type="entry name" value="PHydrolase_assoc_dom"/>
</dbReference>
<dbReference type="AlphaFoldDB" id="A0A7W0CAR0"/>
<proteinExistence type="inferred from homology"/>
<dbReference type="RefSeq" id="WP_181551918.1">
    <property type="nucleotide sequence ID" value="NZ_JACDUS010000008.1"/>
</dbReference>
<reference evidence="4 5" key="1">
    <citation type="submission" date="2020-07" db="EMBL/GenBank/DDBJ databases">
        <title>Genomic Encyclopedia of Type Strains, Phase IV (KMG-IV): sequencing the most valuable type-strain genomes for metagenomic binning, comparative biology and taxonomic classification.</title>
        <authorList>
            <person name="Goeker M."/>
        </authorList>
    </citation>
    <scope>NUCLEOTIDE SEQUENCE [LARGE SCALE GENOMIC DNA]</scope>
    <source>
        <strain evidence="4 5">DSM 17721</strain>
    </source>
</reference>
<dbReference type="PANTHER" id="PTHR35795:SF1">
    <property type="entry name" value="BIS(5'-NUCLEOSYL)-TETRAPHOSPHATASE, SYMMETRICAL"/>
    <property type="match status" value="1"/>
</dbReference>
<evidence type="ECO:0000256" key="2">
    <source>
        <dbReference type="HAMAP-Rule" id="MF_01212"/>
    </source>
</evidence>
<dbReference type="PROSITE" id="PS51831">
    <property type="entry name" value="HD"/>
    <property type="match status" value="1"/>
</dbReference>
<keyword evidence="1 2" id="KW-0378">Hydrolase</keyword>
<evidence type="ECO:0000256" key="1">
    <source>
        <dbReference type="ARBA" id="ARBA00022801"/>
    </source>
</evidence>
<dbReference type="Gene3D" id="1.10.3210.10">
    <property type="entry name" value="Hypothetical protein af1432"/>
    <property type="match status" value="1"/>
</dbReference>
<dbReference type="EMBL" id="JACDUS010000008">
    <property type="protein sequence ID" value="MBA2882277.1"/>
    <property type="molecule type" value="Genomic_DNA"/>
</dbReference>
<gene>
    <name evidence="4" type="ORF">HNR65_002619</name>
</gene>
<dbReference type="PANTHER" id="PTHR35795">
    <property type="entry name" value="SLR1885 PROTEIN"/>
    <property type="match status" value="1"/>
</dbReference>
<dbReference type="InterPro" id="IPR006674">
    <property type="entry name" value="HD_domain"/>
</dbReference>
<sequence length="351" mass="40040">MTIREDFEKREDAFISPYGVKASASAGRREPEPACPVRTVFQQDRDRIVFCNAFRRLKHKTQVFLSPLGDHYRTRLTHTLEVAEVARTICRAMRLNEDLAEAVALGHDLGHTPFGHSGETALKEIFSAEFNHSEQSLRVVDVLERNGRGLNLTREVRDGIVKHSKGFGDIIPADPGKMAATVEGRIVRFADIIAYLNHDLDDAVRSGVVRQSHIPEICVKTLGGTHAQRATTMIRDLIFSSRVMDDHLELAFSDEMFSAMSELRQFLYENVYRSAPVHAEFIKAKKLISELYAYFLNHPDQLREKMTGLEMEEGYFESTQVERIICDYIASMTDRYVLRLYNEIFIPTPLV</sequence>
<dbReference type="InterPro" id="IPR003607">
    <property type="entry name" value="HD/PDEase_dom"/>
</dbReference>
<dbReference type="GO" id="GO:0016793">
    <property type="term" value="F:triphosphoric monoester hydrolase activity"/>
    <property type="evidence" value="ECO:0007669"/>
    <property type="project" value="InterPro"/>
</dbReference>
<organism evidence="4 5">
    <name type="scientific">Desulfosalsimonas propionicica</name>
    <dbReference type="NCBI Taxonomy" id="332175"/>
    <lineage>
        <taxon>Bacteria</taxon>
        <taxon>Pseudomonadati</taxon>
        <taxon>Thermodesulfobacteriota</taxon>
        <taxon>Desulfobacteria</taxon>
        <taxon>Desulfobacterales</taxon>
        <taxon>Desulfosalsimonadaceae</taxon>
        <taxon>Desulfosalsimonas</taxon>
    </lineage>
</organism>
<dbReference type="Proteomes" id="UP000525298">
    <property type="component" value="Unassembled WGS sequence"/>
</dbReference>
<comment type="similarity">
    <text evidence="2">Belongs to the dGTPase family. Type 2 subfamily.</text>
</comment>
<evidence type="ECO:0000259" key="3">
    <source>
        <dbReference type="PROSITE" id="PS51831"/>
    </source>
</evidence>
<evidence type="ECO:0000313" key="4">
    <source>
        <dbReference type="EMBL" id="MBA2882277.1"/>
    </source>
</evidence>
<dbReference type="NCBIfam" id="TIGR01353">
    <property type="entry name" value="dGTP_triPase"/>
    <property type="match status" value="1"/>
</dbReference>
<dbReference type="InterPro" id="IPR051094">
    <property type="entry name" value="Diverse_Catalytic_Enzymes"/>
</dbReference>
<dbReference type="HAMAP" id="MF_01212">
    <property type="entry name" value="dGTPase_type2"/>
    <property type="match status" value="1"/>
</dbReference>
<keyword evidence="5" id="KW-1185">Reference proteome</keyword>
<dbReference type="NCBIfam" id="NF002327">
    <property type="entry name" value="PRK01286.1-2"/>
    <property type="match status" value="1"/>
</dbReference>
<comment type="caution">
    <text evidence="4">The sequence shown here is derived from an EMBL/GenBank/DDBJ whole genome shotgun (WGS) entry which is preliminary data.</text>
</comment>
<dbReference type="SUPFAM" id="SSF109604">
    <property type="entry name" value="HD-domain/PDEase-like"/>
    <property type="match status" value="1"/>
</dbReference>